<accession>A0A2U1AFF4</accession>
<keyword evidence="2" id="KW-0210">Decarboxylase</keyword>
<dbReference type="GO" id="GO:0042732">
    <property type="term" value="P:D-xylose metabolic process"/>
    <property type="evidence" value="ECO:0007669"/>
    <property type="project" value="InterPro"/>
</dbReference>
<dbReference type="GO" id="GO:0005737">
    <property type="term" value="C:cytoplasm"/>
    <property type="evidence" value="ECO:0007669"/>
    <property type="project" value="TreeGrafter"/>
</dbReference>
<organism evidence="7 8">
    <name type="scientific">Victivallis vadensis</name>
    <dbReference type="NCBI Taxonomy" id="172901"/>
    <lineage>
        <taxon>Bacteria</taxon>
        <taxon>Pseudomonadati</taxon>
        <taxon>Lentisphaerota</taxon>
        <taxon>Lentisphaeria</taxon>
        <taxon>Victivallales</taxon>
        <taxon>Victivallaceae</taxon>
        <taxon>Victivallis</taxon>
    </lineage>
</organism>
<evidence type="ECO:0000313" key="8">
    <source>
        <dbReference type="Proteomes" id="UP000245959"/>
    </source>
</evidence>
<dbReference type="RefSeq" id="WP_116885739.1">
    <property type="nucleotide sequence ID" value="NZ_CALXNT010000018.1"/>
</dbReference>
<dbReference type="EMBL" id="JABAEW010000040">
    <property type="protein sequence ID" value="NMD88233.1"/>
    <property type="molecule type" value="Genomic_DNA"/>
</dbReference>
<dbReference type="GeneID" id="78297004"/>
<reference evidence="6 9" key="2">
    <citation type="submission" date="2020-04" db="EMBL/GenBank/DDBJ databases">
        <authorList>
            <person name="Hitch T.C.A."/>
            <person name="Wylensek D."/>
            <person name="Clavel T."/>
        </authorList>
    </citation>
    <scope>NUCLEOTIDE SEQUENCE [LARGE SCALE GENOMIC DNA]</scope>
    <source>
        <strain evidence="6 9">COR2-253-APC-1A</strain>
    </source>
</reference>
<comment type="caution">
    <text evidence="7">The sequence shown here is derived from an EMBL/GenBank/DDBJ whole genome shotgun (WGS) entry which is preliminary data.</text>
</comment>
<keyword evidence="4" id="KW-0456">Lyase</keyword>
<dbReference type="Pfam" id="PF01370">
    <property type="entry name" value="Epimerase"/>
    <property type="match status" value="1"/>
</dbReference>
<dbReference type="InterPro" id="IPR044516">
    <property type="entry name" value="UXS-like"/>
</dbReference>
<evidence type="ECO:0000313" key="6">
    <source>
        <dbReference type="EMBL" id="NMD88233.1"/>
    </source>
</evidence>
<dbReference type="PANTHER" id="PTHR43078">
    <property type="entry name" value="UDP-GLUCURONIC ACID DECARBOXYLASE-RELATED"/>
    <property type="match status" value="1"/>
</dbReference>
<evidence type="ECO:0000313" key="9">
    <source>
        <dbReference type="Proteomes" id="UP000576225"/>
    </source>
</evidence>
<dbReference type="PANTHER" id="PTHR43078:SF6">
    <property type="entry name" value="UDP-GLUCURONIC ACID DECARBOXYLASE 1"/>
    <property type="match status" value="1"/>
</dbReference>
<dbReference type="Proteomes" id="UP000576225">
    <property type="component" value="Unassembled WGS sequence"/>
</dbReference>
<name>A0A2U1AFF4_9BACT</name>
<evidence type="ECO:0000256" key="1">
    <source>
        <dbReference type="ARBA" id="ARBA00001911"/>
    </source>
</evidence>
<evidence type="ECO:0000259" key="5">
    <source>
        <dbReference type="Pfam" id="PF01370"/>
    </source>
</evidence>
<sequence length="324" mass="36030">MHYLITGGSGFIGGHLTESLLADGRRVTVVDNYSTGSRENLRAVENHPALRIIEDDIVTHPEILESLIREADVVIHLAAAVGVELVVKDPVRTILTNVHGTENVLRHTAHYHKRVIVASTSEVYGKSTQKLFTETDDLIIGSPDHCRWSYACSKLLDEFYLKAFHQASGMPGTVVRFFNTVGPRQTGRYGMVIPRFVSRALNGEPIQVYGDGTQSRCFCHVFDVIRALKLLIGNEASHGETYNIGSQDSITIGDLAREVIRLTGSSSAIELVPYEKAYAKGFEDMKRRMPNTAKITALTGWKPELSLERIIADVSREIRERNRA</sequence>
<dbReference type="GO" id="GO:0048040">
    <property type="term" value="F:UDP-glucuronate decarboxylase activity"/>
    <property type="evidence" value="ECO:0007669"/>
    <property type="project" value="TreeGrafter"/>
</dbReference>
<keyword evidence="8" id="KW-1185">Reference proteome</keyword>
<dbReference type="GO" id="GO:0033320">
    <property type="term" value="P:UDP-D-xylose biosynthetic process"/>
    <property type="evidence" value="ECO:0007669"/>
    <property type="project" value="UniProtKB-UniPathway"/>
</dbReference>
<comment type="cofactor">
    <cofactor evidence="1">
        <name>NAD(+)</name>
        <dbReference type="ChEBI" id="CHEBI:57540"/>
    </cofactor>
</comment>
<protein>
    <submittedName>
        <fullName evidence="6">NAD-dependent epimerase/dehydratase family protein</fullName>
    </submittedName>
    <submittedName>
        <fullName evidence="7">UDP-glucose 4-epimerase</fullName>
    </submittedName>
</protein>
<dbReference type="InterPro" id="IPR036291">
    <property type="entry name" value="NAD(P)-bd_dom_sf"/>
</dbReference>
<dbReference type="EMBL" id="QEKH01000043">
    <property type="protein sequence ID" value="PVY35142.1"/>
    <property type="molecule type" value="Genomic_DNA"/>
</dbReference>
<dbReference type="InterPro" id="IPR001509">
    <property type="entry name" value="Epimerase_deHydtase"/>
</dbReference>
<proteinExistence type="predicted"/>
<dbReference type="AlphaFoldDB" id="A0A2U1AFF4"/>
<keyword evidence="3" id="KW-0520">NAD</keyword>
<evidence type="ECO:0000256" key="3">
    <source>
        <dbReference type="ARBA" id="ARBA00023027"/>
    </source>
</evidence>
<dbReference type="GO" id="GO:0070403">
    <property type="term" value="F:NAD+ binding"/>
    <property type="evidence" value="ECO:0007669"/>
    <property type="project" value="InterPro"/>
</dbReference>
<feature type="domain" description="NAD-dependent epimerase/dehydratase" evidence="5">
    <location>
        <begin position="4"/>
        <end position="245"/>
    </location>
</feature>
<evidence type="ECO:0000313" key="7">
    <source>
        <dbReference type="EMBL" id="PVY35142.1"/>
    </source>
</evidence>
<evidence type="ECO:0000256" key="4">
    <source>
        <dbReference type="ARBA" id="ARBA00023239"/>
    </source>
</evidence>
<reference evidence="7 8" key="1">
    <citation type="submission" date="2018-04" db="EMBL/GenBank/DDBJ databases">
        <title>Genomic Encyclopedia of Type Strains, Phase IV (KMG-IV): sequencing the most valuable type-strain genomes for metagenomic binning, comparative biology and taxonomic classification.</title>
        <authorList>
            <person name="Goeker M."/>
        </authorList>
    </citation>
    <scope>NUCLEOTIDE SEQUENCE [LARGE SCALE GENOMIC DNA]</scope>
    <source>
        <strain evidence="7 8">DSM 14823</strain>
    </source>
</reference>
<gene>
    <name evidence="7" type="ORF">C8D82_1433</name>
    <name evidence="6" type="ORF">HF882_16730</name>
</gene>
<dbReference type="Gene3D" id="3.40.50.720">
    <property type="entry name" value="NAD(P)-binding Rossmann-like Domain"/>
    <property type="match status" value="1"/>
</dbReference>
<dbReference type="SUPFAM" id="SSF51735">
    <property type="entry name" value="NAD(P)-binding Rossmann-fold domains"/>
    <property type="match status" value="1"/>
</dbReference>
<evidence type="ECO:0000256" key="2">
    <source>
        <dbReference type="ARBA" id="ARBA00022793"/>
    </source>
</evidence>
<dbReference type="UniPathway" id="UPA00796">
    <property type="reaction ID" value="UER00771"/>
</dbReference>
<dbReference type="Proteomes" id="UP000245959">
    <property type="component" value="Unassembled WGS sequence"/>
</dbReference>